<dbReference type="EMBL" id="JBEPMB010000001">
    <property type="protein sequence ID" value="MET3612922.1"/>
    <property type="molecule type" value="Genomic_DNA"/>
</dbReference>
<evidence type="ECO:0000256" key="11">
    <source>
        <dbReference type="ARBA" id="ARBA00023136"/>
    </source>
</evidence>
<name>A0ABV2IWQ5_9HYPH</name>
<feature type="transmembrane region" description="Helical" evidence="13">
    <location>
        <begin position="9"/>
        <end position="30"/>
    </location>
</feature>
<protein>
    <submittedName>
        <fullName evidence="15">Cytochrome b561</fullName>
    </submittedName>
</protein>
<keyword evidence="7" id="KW-0479">Metal-binding</keyword>
<evidence type="ECO:0000256" key="10">
    <source>
        <dbReference type="ARBA" id="ARBA00023004"/>
    </source>
</evidence>
<evidence type="ECO:0000256" key="4">
    <source>
        <dbReference type="ARBA" id="ARBA00022475"/>
    </source>
</evidence>
<evidence type="ECO:0000256" key="7">
    <source>
        <dbReference type="ARBA" id="ARBA00022723"/>
    </source>
</evidence>
<comment type="caution">
    <text evidence="15">The sequence shown here is derived from an EMBL/GenBank/DDBJ whole genome shotgun (WGS) entry which is preliminary data.</text>
</comment>
<keyword evidence="10" id="KW-0408">Iron</keyword>
<evidence type="ECO:0000256" key="2">
    <source>
        <dbReference type="ARBA" id="ARBA00004651"/>
    </source>
</evidence>
<keyword evidence="9 13" id="KW-1133">Transmembrane helix</keyword>
<keyword evidence="16" id="KW-1185">Reference proteome</keyword>
<evidence type="ECO:0000256" key="9">
    <source>
        <dbReference type="ARBA" id="ARBA00022989"/>
    </source>
</evidence>
<sequence>MILNTERRYGLISILFHWIMAALFFLQFWIGLTMESEPDLAAKQALISRHVSIGMLILCLWVVRIIWSVLNRRPALPQRMEQAERRLAPASHVLLLALLGIIPLTGWLVVSTMGGLLPFRVFDLFTLPRLGLGASVHAAGLWTVFHAFLAYFMLILTAVHALAALRHQFTLKDGLMMRMLVPGRTLIDE</sequence>
<evidence type="ECO:0000256" key="13">
    <source>
        <dbReference type="SAM" id="Phobius"/>
    </source>
</evidence>
<keyword evidence="6 13" id="KW-0812">Transmembrane</keyword>
<evidence type="ECO:0000313" key="16">
    <source>
        <dbReference type="Proteomes" id="UP001549047"/>
    </source>
</evidence>
<feature type="transmembrane region" description="Helical" evidence="13">
    <location>
        <begin position="91"/>
        <end position="119"/>
    </location>
</feature>
<evidence type="ECO:0000256" key="5">
    <source>
        <dbReference type="ARBA" id="ARBA00022617"/>
    </source>
</evidence>
<keyword evidence="4" id="KW-1003">Cell membrane</keyword>
<gene>
    <name evidence="15" type="ORF">ABID16_001227</name>
</gene>
<dbReference type="SUPFAM" id="SSF81342">
    <property type="entry name" value="Transmembrane di-heme cytochromes"/>
    <property type="match status" value="1"/>
</dbReference>
<dbReference type="Proteomes" id="UP001549047">
    <property type="component" value="Unassembled WGS sequence"/>
</dbReference>
<feature type="domain" description="Cytochrome b561 bacterial/Ni-hydrogenase" evidence="14">
    <location>
        <begin position="8"/>
        <end position="180"/>
    </location>
</feature>
<dbReference type="Pfam" id="PF01292">
    <property type="entry name" value="Ni_hydr_CYTB"/>
    <property type="match status" value="1"/>
</dbReference>
<comment type="cofactor">
    <cofactor evidence="1">
        <name>heme b</name>
        <dbReference type="ChEBI" id="CHEBI:60344"/>
    </cofactor>
</comment>
<feature type="transmembrane region" description="Helical" evidence="13">
    <location>
        <begin position="50"/>
        <end position="70"/>
    </location>
</feature>
<accession>A0ABV2IWQ5</accession>
<comment type="similarity">
    <text evidence="12">Belongs to the cytochrome b561 family.</text>
</comment>
<dbReference type="PANTHER" id="PTHR30529">
    <property type="entry name" value="CYTOCHROME B561"/>
    <property type="match status" value="1"/>
</dbReference>
<feature type="transmembrane region" description="Helical" evidence="13">
    <location>
        <begin position="139"/>
        <end position="165"/>
    </location>
</feature>
<keyword evidence="3" id="KW-0813">Transport</keyword>
<keyword evidence="5" id="KW-0349">Heme</keyword>
<dbReference type="PANTHER" id="PTHR30529:SF1">
    <property type="entry name" value="CYTOCHROME B561 HOMOLOG 2"/>
    <property type="match status" value="1"/>
</dbReference>
<dbReference type="InterPro" id="IPR052168">
    <property type="entry name" value="Cytochrome_b561_oxidase"/>
</dbReference>
<evidence type="ECO:0000256" key="1">
    <source>
        <dbReference type="ARBA" id="ARBA00001970"/>
    </source>
</evidence>
<evidence type="ECO:0000256" key="6">
    <source>
        <dbReference type="ARBA" id="ARBA00022692"/>
    </source>
</evidence>
<evidence type="ECO:0000259" key="14">
    <source>
        <dbReference type="Pfam" id="PF01292"/>
    </source>
</evidence>
<keyword evidence="11 13" id="KW-0472">Membrane</keyword>
<evidence type="ECO:0000256" key="3">
    <source>
        <dbReference type="ARBA" id="ARBA00022448"/>
    </source>
</evidence>
<reference evidence="15 16" key="1">
    <citation type="submission" date="2024-06" db="EMBL/GenBank/DDBJ databases">
        <title>Genomic Encyclopedia of Type Strains, Phase IV (KMG-IV): sequencing the most valuable type-strain genomes for metagenomic binning, comparative biology and taxonomic classification.</title>
        <authorList>
            <person name="Goeker M."/>
        </authorList>
    </citation>
    <scope>NUCLEOTIDE SEQUENCE [LARGE SCALE GENOMIC DNA]</scope>
    <source>
        <strain evidence="15 16">DSM 29780</strain>
    </source>
</reference>
<dbReference type="InterPro" id="IPR011577">
    <property type="entry name" value="Cyt_b561_bac/Ni-Hgenase"/>
</dbReference>
<comment type="subcellular location">
    <subcellularLocation>
        <location evidence="2">Cell membrane</location>
        <topology evidence="2">Multi-pass membrane protein</topology>
    </subcellularLocation>
</comment>
<evidence type="ECO:0000313" key="15">
    <source>
        <dbReference type="EMBL" id="MET3612922.1"/>
    </source>
</evidence>
<proteinExistence type="inferred from homology"/>
<dbReference type="RefSeq" id="WP_354555446.1">
    <property type="nucleotide sequence ID" value="NZ_JBEPMB010000001.1"/>
</dbReference>
<evidence type="ECO:0000256" key="8">
    <source>
        <dbReference type="ARBA" id="ARBA00022982"/>
    </source>
</evidence>
<evidence type="ECO:0000256" key="12">
    <source>
        <dbReference type="ARBA" id="ARBA00037975"/>
    </source>
</evidence>
<keyword evidence="8" id="KW-0249">Electron transport</keyword>
<dbReference type="InterPro" id="IPR016174">
    <property type="entry name" value="Di-haem_cyt_TM"/>
</dbReference>
<organism evidence="15 16">
    <name type="scientific">Rhizobium aquaticum</name>
    <dbReference type="NCBI Taxonomy" id="1549636"/>
    <lineage>
        <taxon>Bacteria</taxon>
        <taxon>Pseudomonadati</taxon>
        <taxon>Pseudomonadota</taxon>
        <taxon>Alphaproteobacteria</taxon>
        <taxon>Hyphomicrobiales</taxon>
        <taxon>Rhizobiaceae</taxon>
        <taxon>Rhizobium/Agrobacterium group</taxon>
        <taxon>Rhizobium</taxon>
    </lineage>
</organism>
<dbReference type="Gene3D" id="1.20.950.20">
    <property type="entry name" value="Transmembrane di-heme cytochromes, Chain C"/>
    <property type="match status" value="1"/>
</dbReference>